<keyword evidence="3" id="KW-1133">Transmembrane helix</keyword>
<feature type="compositionally biased region" description="Polar residues" evidence="2">
    <location>
        <begin position="470"/>
        <end position="479"/>
    </location>
</feature>
<comment type="caution">
    <text evidence="4">The sequence shown here is derived from an EMBL/GenBank/DDBJ whole genome shotgun (WGS) entry which is preliminary data.</text>
</comment>
<evidence type="ECO:0000256" key="3">
    <source>
        <dbReference type="SAM" id="Phobius"/>
    </source>
</evidence>
<keyword evidence="3" id="KW-0472">Membrane</keyword>
<reference evidence="4" key="1">
    <citation type="journal article" date="2023" name="Mol. Phylogenet. Evol.">
        <title>Genome-scale phylogeny and comparative genomics of the fungal order Sordariales.</title>
        <authorList>
            <person name="Hensen N."/>
            <person name="Bonometti L."/>
            <person name="Westerberg I."/>
            <person name="Brannstrom I.O."/>
            <person name="Guillou S."/>
            <person name="Cros-Aarteil S."/>
            <person name="Calhoun S."/>
            <person name="Haridas S."/>
            <person name="Kuo A."/>
            <person name="Mondo S."/>
            <person name="Pangilinan J."/>
            <person name="Riley R."/>
            <person name="LaButti K."/>
            <person name="Andreopoulos B."/>
            <person name="Lipzen A."/>
            <person name="Chen C."/>
            <person name="Yan M."/>
            <person name="Daum C."/>
            <person name="Ng V."/>
            <person name="Clum A."/>
            <person name="Steindorff A."/>
            <person name="Ohm R.A."/>
            <person name="Martin F."/>
            <person name="Silar P."/>
            <person name="Natvig D.O."/>
            <person name="Lalanne C."/>
            <person name="Gautier V."/>
            <person name="Ament-Velasquez S.L."/>
            <person name="Kruys A."/>
            <person name="Hutchinson M.I."/>
            <person name="Powell A.J."/>
            <person name="Barry K."/>
            <person name="Miller A.N."/>
            <person name="Grigoriev I.V."/>
            <person name="Debuchy R."/>
            <person name="Gladieux P."/>
            <person name="Hiltunen Thoren M."/>
            <person name="Johannesson H."/>
        </authorList>
    </citation>
    <scope>NUCLEOTIDE SEQUENCE</scope>
    <source>
        <strain evidence="4">CBS 141.50</strain>
    </source>
</reference>
<dbReference type="InterPro" id="IPR016024">
    <property type="entry name" value="ARM-type_fold"/>
</dbReference>
<dbReference type="InterPro" id="IPR007483">
    <property type="entry name" value="Hamartin"/>
</dbReference>
<keyword evidence="3" id="KW-0812">Transmembrane</keyword>
<dbReference type="SUPFAM" id="SSF48371">
    <property type="entry name" value="ARM repeat"/>
    <property type="match status" value="1"/>
</dbReference>
<feature type="compositionally biased region" description="Polar residues" evidence="2">
    <location>
        <begin position="562"/>
        <end position="572"/>
    </location>
</feature>
<feature type="compositionally biased region" description="Polar residues" evidence="2">
    <location>
        <begin position="927"/>
        <end position="945"/>
    </location>
</feature>
<dbReference type="GO" id="GO:0033596">
    <property type="term" value="C:TSC1-TSC2 complex"/>
    <property type="evidence" value="ECO:0007669"/>
    <property type="project" value="TreeGrafter"/>
</dbReference>
<gene>
    <name evidence="4" type="ORF">C8A04DRAFT_25353</name>
</gene>
<feature type="region of interest" description="Disordered" evidence="2">
    <location>
        <begin position="453"/>
        <end position="530"/>
    </location>
</feature>
<dbReference type="PANTHER" id="PTHR15154">
    <property type="entry name" value="HAMARTIN"/>
    <property type="match status" value="1"/>
</dbReference>
<dbReference type="GO" id="GO:0051726">
    <property type="term" value="P:regulation of cell cycle"/>
    <property type="evidence" value="ECO:0007669"/>
    <property type="project" value="TreeGrafter"/>
</dbReference>
<accession>A0AAN6V8L8</accession>
<protein>
    <submittedName>
        <fullName evidence="4">Hamartin protein-domain-containing protein</fullName>
    </submittedName>
</protein>
<dbReference type="GO" id="GO:0032007">
    <property type="term" value="P:negative regulation of TOR signaling"/>
    <property type="evidence" value="ECO:0007669"/>
    <property type="project" value="TreeGrafter"/>
</dbReference>
<proteinExistence type="predicted"/>
<dbReference type="Proteomes" id="UP001302676">
    <property type="component" value="Unassembled WGS sequence"/>
</dbReference>
<keyword evidence="1" id="KW-0175">Coiled coil</keyword>
<evidence type="ECO:0000256" key="2">
    <source>
        <dbReference type="SAM" id="MobiDB-lite"/>
    </source>
</evidence>
<organism evidence="4 5">
    <name type="scientific">Dichotomopilus funicola</name>
    <dbReference type="NCBI Taxonomy" id="1934379"/>
    <lineage>
        <taxon>Eukaryota</taxon>
        <taxon>Fungi</taxon>
        <taxon>Dikarya</taxon>
        <taxon>Ascomycota</taxon>
        <taxon>Pezizomycotina</taxon>
        <taxon>Sordariomycetes</taxon>
        <taxon>Sordariomycetidae</taxon>
        <taxon>Sordariales</taxon>
        <taxon>Chaetomiaceae</taxon>
        <taxon>Dichotomopilus</taxon>
    </lineage>
</organism>
<feature type="coiled-coil region" evidence="1">
    <location>
        <begin position="685"/>
        <end position="799"/>
    </location>
</feature>
<evidence type="ECO:0000313" key="4">
    <source>
        <dbReference type="EMBL" id="KAK4146785.1"/>
    </source>
</evidence>
<name>A0AAN6V8L8_9PEZI</name>
<dbReference type="PANTHER" id="PTHR15154:SF2">
    <property type="entry name" value="HAMARTIN"/>
    <property type="match status" value="1"/>
</dbReference>
<evidence type="ECO:0000313" key="5">
    <source>
        <dbReference type="Proteomes" id="UP001302676"/>
    </source>
</evidence>
<sequence>MTSSGSSKDLAKALNGFFARAPTLPLPAEINGIIASYLERHDKPDEGAGGRLGDELRIVWDKLVRDNPEKYVAFLTILRRLRPGLRTPERVFKWWDMLLDPVLEHVGQVKGLARVAMDHTLDLLSVDDYDDPDALGEEGLMPLVSRLLTLWMEAFRSQPKRGPSSDLKLQMIDDALMAFGKKDPKGFMTALDRFVVKREHRNSALSLLCAFISSGPPHLHLILQTPLFGNILHSLQKDESTVTINMALVALVMILPFIPSSLVPFLPTLFNIYARLLFWDRDSYFAQQHTEMGAENGDNGGGIAWDTSLLDPDHDGYSIPYLPEYFTFLYGMYPINFLDYVRKPQRYLRHANNADDIDIQAMEIRDRSDRFRKRHLLHPNFYNFTIESEKTDLSRWIKKEADEVIADCTALVIEQTPAPGHVRPTTPLPSGSVSVMGEEPESLDAALLATQAHANPSHPALSSSSISIGRANTPSIRRGSQSSQQSAYNPSETRSREPAGDSPTLPPDVGQSIQHSQREEMSQPSSLFRSGLQQSLANDSVPSLVLNAQNQGVEKSPLQRPVASSSRQQKGSSAEVDDQMALLQHHRLRLNNDLQYERFIKEQHMVHMGELRRRQIRVSATEAETQNLVMANRSLKQRLDEAKRGEAQIRKEFDHRRNMTKKWESDLSNKLRGLREEQKKWAAEGSELKQQLEKSRAECENLRRLVTEAEYQRLQSEQDLEVVDINAAMVEKLKSEIARLSASERALQGQQTKAAAAEQDAELVKTRAEKAEHDAALQVEELRRAESDYQAQIEDLKAQLTTREARREASTEPTNISNVVNAYEASLSSARAKTTALQKQYDALAKKNAVLESTLLDIRSEIEQQRDRRSSYNAQQQQPEHALPSPSLGFADAAESEAPPILPRHLPSVRGNNAARQELEAAERMSPGTNTVGSVPQSLEQTTPLGSHDTVGSLGTQQGAGLSGTNTGSSGGSGSGTGTSERPPYGRGGVQNSGRKDTKDKKDDKSAKKEKKPMGMRAIRGFV</sequence>
<dbReference type="RefSeq" id="XP_062640156.1">
    <property type="nucleotide sequence ID" value="XM_062779528.1"/>
</dbReference>
<dbReference type="EMBL" id="MU853559">
    <property type="protein sequence ID" value="KAK4146785.1"/>
    <property type="molecule type" value="Genomic_DNA"/>
</dbReference>
<feature type="region of interest" description="Disordered" evidence="2">
    <location>
        <begin position="417"/>
        <end position="439"/>
    </location>
</feature>
<dbReference type="GeneID" id="87816141"/>
<dbReference type="Pfam" id="PF04388">
    <property type="entry name" value="Hamartin"/>
    <property type="match status" value="1"/>
</dbReference>
<dbReference type="AlphaFoldDB" id="A0AAN6V8L8"/>
<evidence type="ECO:0000256" key="1">
    <source>
        <dbReference type="SAM" id="Coils"/>
    </source>
</evidence>
<feature type="region of interest" description="Disordered" evidence="2">
    <location>
        <begin position="866"/>
        <end position="891"/>
    </location>
</feature>
<feature type="region of interest" description="Disordered" evidence="2">
    <location>
        <begin position="923"/>
        <end position="1023"/>
    </location>
</feature>
<feature type="transmembrane region" description="Helical" evidence="3">
    <location>
        <begin position="243"/>
        <end position="266"/>
    </location>
</feature>
<reference evidence="4" key="2">
    <citation type="submission" date="2023-05" db="EMBL/GenBank/DDBJ databases">
        <authorList>
            <consortium name="Lawrence Berkeley National Laboratory"/>
            <person name="Steindorff A."/>
            <person name="Hensen N."/>
            <person name="Bonometti L."/>
            <person name="Westerberg I."/>
            <person name="Brannstrom I.O."/>
            <person name="Guillou S."/>
            <person name="Cros-Aarteil S."/>
            <person name="Calhoun S."/>
            <person name="Haridas S."/>
            <person name="Kuo A."/>
            <person name="Mondo S."/>
            <person name="Pangilinan J."/>
            <person name="Riley R."/>
            <person name="Labutti K."/>
            <person name="Andreopoulos B."/>
            <person name="Lipzen A."/>
            <person name="Chen C."/>
            <person name="Yanf M."/>
            <person name="Daum C."/>
            <person name="Ng V."/>
            <person name="Clum A."/>
            <person name="Ohm R."/>
            <person name="Martin F."/>
            <person name="Silar P."/>
            <person name="Natvig D."/>
            <person name="Lalanne C."/>
            <person name="Gautier V."/>
            <person name="Ament-Velasquez S.L."/>
            <person name="Kruys A."/>
            <person name="Hutchinson M.I."/>
            <person name="Powell A.J."/>
            <person name="Barry K."/>
            <person name="Miller A.N."/>
            <person name="Grigoriev I.V."/>
            <person name="Debuchy R."/>
            <person name="Gladieux P."/>
            <person name="Thoren M.H."/>
            <person name="Johannesson H."/>
        </authorList>
    </citation>
    <scope>NUCLEOTIDE SEQUENCE</scope>
    <source>
        <strain evidence="4">CBS 141.50</strain>
    </source>
</reference>
<feature type="compositionally biased region" description="Low complexity" evidence="2">
    <location>
        <begin position="959"/>
        <end position="968"/>
    </location>
</feature>
<keyword evidence="5" id="KW-1185">Reference proteome</keyword>
<feature type="compositionally biased region" description="Basic and acidic residues" evidence="2">
    <location>
        <begin position="994"/>
        <end position="1007"/>
    </location>
</feature>
<feature type="region of interest" description="Disordered" evidence="2">
    <location>
        <begin position="552"/>
        <end position="576"/>
    </location>
</feature>